<dbReference type="Proteomes" id="UP001291926">
    <property type="component" value="Unassembled WGS sequence"/>
</dbReference>
<evidence type="ECO:0000313" key="2">
    <source>
        <dbReference type="EMBL" id="KAK4485461.1"/>
    </source>
</evidence>
<feature type="domain" description="F-box associated beta-propeller type 1" evidence="1">
    <location>
        <begin position="39"/>
        <end position="200"/>
    </location>
</feature>
<dbReference type="InterPro" id="IPR006527">
    <property type="entry name" value="F-box-assoc_dom_typ1"/>
</dbReference>
<protein>
    <recommendedName>
        <fullName evidence="1">F-box associated beta-propeller type 1 domain-containing protein</fullName>
    </recommendedName>
</protein>
<dbReference type="SUPFAM" id="SSF50965">
    <property type="entry name" value="Galactose oxidase, central domain"/>
    <property type="match status" value="1"/>
</dbReference>
<dbReference type="InterPro" id="IPR011043">
    <property type="entry name" value="Gal_Oxase/kelch_b-propeller"/>
</dbReference>
<dbReference type="NCBIfam" id="TIGR01640">
    <property type="entry name" value="F_box_assoc_1"/>
    <property type="match status" value="1"/>
</dbReference>
<dbReference type="InterPro" id="IPR017451">
    <property type="entry name" value="F-box-assoc_interact_dom"/>
</dbReference>
<reference evidence="2 3" key="1">
    <citation type="journal article" date="2023" name="bioRxiv">
        <title>Genome report: Whole genome sequence and annotation of Penstemon davidsonii.</title>
        <authorList>
            <person name="Ostevik K.L."/>
            <person name="Alabady M."/>
            <person name="Zhang M."/>
            <person name="Rausher M.D."/>
        </authorList>
    </citation>
    <scope>NUCLEOTIDE SEQUENCE [LARGE SCALE GENOMIC DNA]</scope>
    <source>
        <strain evidence="2">DNT005</strain>
        <tissue evidence="2">Whole leaf</tissue>
    </source>
</reference>
<dbReference type="PANTHER" id="PTHR31672">
    <property type="entry name" value="BNACNNG10540D PROTEIN"/>
    <property type="match status" value="1"/>
</dbReference>
<keyword evidence="3" id="KW-1185">Reference proteome</keyword>
<evidence type="ECO:0000259" key="1">
    <source>
        <dbReference type="Pfam" id="PF07734"/>
    </source>
</evidence>
<accession>A0ABR0D871</accession>
<dbReference type="Pfam" id="PF07734">
    <property type="entry name" value="FBA_1"/>
    <property type="match status" value="1"/>
</dbReference>
<proteinExistence type="predicted"/>
<sequence length="260" mass="30728">MSYLPEELLYIAFSKLPVKSLLRFRQREVSWSPLRYLEFKWTYILGFGYDYKTDDYKLVILESSSHWLSKKQTCYIVHVYSLKSNSWRLGPTKNDLRKLHTTPGVHVDGILHWVDSRIPLENKFEIVSFDLATEEWTIPPPIPPGPNTCLKKMILSNHNGSLCASFHYYTHVDMWVMKIDQGINISWSKLFTIKDDYDNSELRIIAIGNLEKMNQQKVLIRCRFKLKWYDIEKEIKEDVDTFGASYFFNSLNYYEGLARV</sequence>
<evidence type="ECO:0000313" key="3">
    <source>
        <dbReference type="Proteomes" id="UP001291926"/>
    </source>
</evidence>
<organism evidence="2 3">
    <name type="scientific">Penstemon davidsonii</name>
    <dbReference type="NCBI Taxonomy" id="160366"/>
    <lineage>
        <taxon>Eukaryota</taxon>
        <taxon>Viridiplantae</taxon>
        <taxon>Streptophyta</taxon>
        <taxon>Embryophyta</taxon>
        <taxon>Tracheophyta</taxon>
        <taxon>Spermatophyta</taxon>
        <taxon>Magnoliopsida</taxon>
        <taxon>eudicotyledons</taxon>
        <taxon>Gunneridae</taxon>
        <taxon>Pentapetalae</taxon>
        <taxon>asterids</taxon>
        <taxon>lamiids</taxon>
        <taxon>Lamiales</taxon>
        <taxon>Plantaginaceae</taxon>
        <taxon>Cheloneae</taxon>
        <taxon>Penstemon</taxon>
    </lineage>
</organism>
<gene>
    <name evidence="2" type="ORF">RD792_008102</name>
</gene>
<dbReference type="EMBL" id="JAYDYQ010002533">
    <property type="protein sequence ID" value="KAK4485461.1"/>
    <property type="molecule type" value="Genomic_DNA"/>
</dbReference>
<comment type="caution">
    <text evidence="2">The sequence shown here is derived from an EMBL/GenBank/DDBJ whole genome shotgun (WGS) entry which is preliminary data.</text>
</comment>
<name>A0ABR0D871_9LAMI</name>
<dbReference type="InterPro" id="IPR050796">
    <property type="entry name" value="SCF_F-box_component"/>
</dbReference>
<dbReference type="PANTHER" id="PTHR31672:SF13">
    <property type="entry name" value="F-BOX PROTEIN CPR30-LIKE"/>
    <property type="match status" value="1"/>
</dbReference>